<dbReference type="Proteomes" id="UP001633002">
    <property type="component" value="Unassembled WGS sequence"/>
</dbReference>
<dbReference type="SUPFAM" id="SSF52266">
    <property type="entry name" value="SGNH hydrolase"/>
    <property type="match status" value="1"/>
</dbReference>
<evidence type="ECO:0000256" key="2">
    <source>
        <dbReference type="ARBA" id="ARBA00022801"/>
    </source>
</evidence>
<keyword evidence="2" id="KW-0378">Hydrolase</keyword>
<dbReference type="AlphaFoldDB" id="A0ABD3HIP6"/>
<comment type="caution">
    <text evidence="4">The sequence shown here is derived from an EMBL/GenBank/DDBJ whole genome shotgun (WGS) entry which is preliminary data.</text>
</comment>
<dbReference type="PANTHER" id="PTHR14209:SF19">
    <property type="entry name" value="ISOAMYL ACETATE-HYDROLYZING ESTERASE 1 HOMOLOG"/>
    <property type="match status" value="1"/>
</dbReference>
<dbReference type="EMBL" id="JBJQOH010000003">
    <property type="protein sequence ID" value="KAL3691288.1"/>
    <property type="molecule type" value="Genomic_DNA"/>
</dbReference>
<name>A0ABD3HIP6_9MARC</name>
<dbReference type="GO" id="GO:0016787">
    <property type="term" value="F:hydrolase activity"/>
    <property type="evidence" value="ECO:0007669"/>
    <property type="project" value="UniProtKB-KW"/>
</dbReference>
<accession>A0ABD3HIP6</accession>
<dbReference type="InterPro" id="IPR013830">
    <property type="entry name" value="SGNH_hydro"/>
</dbReference>
<sequence>MAVTFADRPQFVLFGDSITQRSFDISGWGASLANRYCRKADVVLRGYSGYNTLWATFLLDRLFPVESSKPPLLVTVFFGANDAGFPDRGKEAQHVPLPEYKDNLRKIVAHLKKANVKHIVLISPPPVDEEALLVHGRALFGEEAGELPVREHQRTGLYAEAAESVARETGVLSLNLWSILQKTTDWQKFLNDGLHLSHEGNQEVFRNLVDILDDPSLKPSLQWQSFPWDYPEFDEIDYQNPAKSLQPDLKN</sequence>
<dbReference type="Gene3D" id="3.40.50.1110">
    <property type="entry name" value="SGNH hydrolase"/>
    <property type="match status" value="1"/>
</dbReference>
<proteinExistence type="inferred from homology"/>
<evidence type="ECO:0000259" key="3">
    <source>
        <dbReference type="Pfam" id="PF13472"/>
    </source>
</evidence>
<organism evidence="4 5">
    <name type="scientific">Riccia sorocarpa</name>
    <dbReference type="NCBI Taxonomy" id="122646"/>
    <lineage>
        <taxon>Eukaryota</taxon>
        <taxon>Viridiplantae</taxon>
        <taxon>Streptophyta</taxon>
        <taxon>Embryophyta</taxon>
        <taxon>Marchantiophyta</taxon>
        <taxon>Marchantiopsida</taxon>
        <taxon>Marchantiidae</taxon>
        <taxon>Marchantiales</taxon>
        <taxon>Ricciaceae</taxon>
        <taxon>Riccia</taxon>
    </lineage>
</organism>
<keyword evidence="5" id="KW-1185">Reference proteome</keyword>
<protein>
    <recommendedName>
        <fullName evidence="3">SGNH hydrolase-type esterase domain-containing protein</fullName>
    </recommendedName>
</protein>
<dbReference type="PANTHER" id="PTHR14209">
    <property type="entry name" value="ISOAMYL ACETATE-HYDROLYZING ESTERASE 1"/>
    <property type="match status" value="1"/>
</dbReference>
<dbReference type="InterPro" id="IPR036514">
    <property type="entry name" value="SGNH_hydro_sf"/>
</dbReference>
<evidence type="ECO:0000313" key="5">
    <source>
        <dbReference type="Proteomes" id="UP001633002"/>
    </source>
</evidence>
<dbReference type="FunFam" id="3.40.50.1110:FF:000002">
    <property type="entry name" value="isoamyl acetate-hydrolyzing esterase 1 homolog"/>
    <property type="match status" value="1"/>
</dbReference>
<dbReference type="InterPro" id="IPR045136">
    <property type="entry name" value="Iah1-like"/>
</dbReference>
<dbReference type="CDD" id="cd01838">
    <property type="entry name" value="Isoamyl_acetate_hydrolase_like"/>
    <property type="match status" value="1"/>
</dbReference>
<gene>
    <name evidence="4" type="ORF">R1sor_004939</name>
</gene>
<dbReference type="Pfam" id="PF13472">
    <property type="entry name" value="Lipase_GDSL_2"/>
    <property type="match status" value="1"/>
</dbReference>
<feature type="domain" description="SGNH hydrolase-type esterase" evidence="3">
    <location>
        <begin position="13"/>
        <end position="202"/>
    </location>
</feature>
<evidence type="ECO:0000313" key="4">
    <source>
        <dbReference type="EMBL" id="KAL3691288.1"/>
    </source>
</evidence>
<comment type="similarity">
    <text evidence="1">Belongs to the 'GDSL' lipolytic enzyme family.</text>
</comment>
<evidence type="ECO:0000256" key="1">
    <source>
        <dbReference type="ARBA" id="ARBA00008668"/>
    </source>
</evidence>
<reference evidence="4 5" key="1">
    <citation type="submission" date="2024-09" db="EMBL/GenBank/DDBJ databases">
        <title>Chromosome-scale assembly of Riccia sorocarpa.</title>
        <authorList>
            <person name="Paukszto L."/>
        </authorList>
    </citation>
    <scope>NUCLEOTIDE SEQUENCE [LARGE SCALE GENOMIC DNA]</scope>
    <source>
        <strain evidence="4">LP-2024</strain>
        <tissue evidence="4">Aerial parts of the thallus</tissue>
    </source>
</reference>